<dbReference type="EMBL" id="JAPUAC010000010">
    <property type="protein sequence ID" value="MCZ2655183.1"/>
    <property type="molecule type" value="Genomic_DNA"/>
</dbReference>
<dbReference type="InterPro" id="IPR032508">
    <property type="entry name" value="FecR_C"/>
</dbReference>
<dbReference type="Gene3D" id="3.55.50.30">
    <property type="match status" value="1"/>
</dbReference>
<dbReference type="Proteomes" id="UP000036847">
    <property type="component" value="Chromosome"/>
</dbReference>
<feature type="domain" description="FecR protein" evidence="2">
    <location>
        <begin position="116"/>
        <end position="210"/>
    </location>
</feature>
<name>A0A081U9D7_BACFG</name>
<evidence type="ECO:0000256" key="1">
    <source>
        <dbReference type="SAM" id="Phobius"/>
    </source>
</evidence>
<protein>
    <submittedName>
        <fullName evidence="4">Anti-sigma factor</fullName>
    </submittedName>
    <submittedName>
        <fullName evidence="5">FecR domain-containing protein</fullName>
    </submittedName>
    <submittedName>
        <fullName evidence="8">FecR family protein</fullName>
    </submittedName>
</protein>
<evidence type="ECO:0000313" key="8">
    <source>
        <dbReference type="EMBL" id="RGY69067.1"/>
    </source>
</evidence>
<dbReference type="PANTHER" id="PTHR30273">
    <property type="entry name" value="PERIPLASMIC SIGNAL SENSOR AND SIGMA FACTOR ACTIVATOR FECR-RELATED"/>
    <property type="match status" value="1"/>
</dbReference>
<dbReference type="PANTHER" id="PTHR30273:SF2">
    <property type="entry name" value="PROTEIN FECR"/>
    <property type="match status" value="1"/>
</dbReference>
<dbReference type="FunFam" id="2.60.120.1440:FF:000001">
    <property type="entry name" value="Putative anti-sigma factor"/>
    <property type="match status" value="1"/>
</dbReference>
<dbReference type="Proteomes" id="UP001079672">
    <property type="component" value="Unassembled WGS sequence"/>
</dbReference>
<feature type="transmembrane region" description="Helical" evidence="1">
    <location>
        <begin position="82"/>
        <end position="103"/>
    </location>
</feature>
<reference evidence="5" key="5">
    <citation type="submission" date="2022-12" db="EMBL/GenBank/DDBJ databases">
        <title>Development of a Multilocus Sequence Typing Scheme for Bacteroides fragilis Based on Whole Genome Sequencing Data and Clinical Application.</title>
        <authorList>
            <person name="Nielsen F.D."/>
            <person name="Justesen U.S."/>
        </authorList>
    </citation>
    <scope>NUCLEOTIDE SEQUENCE</scope>
    <source>
        <strain evidence="6">BF_AM_ODE_DK_2015_4</strain>
        <strain evidence="5">BF_BC_ODE_DK_2015_2</strain>
    </source>
</reference>
<dbReference type="EMBL" id="CP036546">
    <property type="protein sequence ID" value="QCQ45041.1"/>
    <property type="molecule type" value="Genomic_DNA"/>
</dbReference>
<keyword evidence="1" id="KW-0812">Transmembrane</keyword>
<evidence type="ECO:0000259" key="2">
    <source>
        <dbReference type="Pfam" id="PF04773"/>
    </source>
</evidence>
<dbReference type="GeneID" id="99670591"/>
<feature type="domain" description="Protein FecR C-terminal" evidence="3">
    <location>
        <begin position="258"/>
        <end position="318"/>
    </location>
</feature>
<keyword evidence="1" id="KW-1133">Transmembrane helix</keyword>
<organism evidence="8 10">
    <name type="scientific">Bacteroides fragilis</name>
    <dbReference type="NCBI Taxonomy" id="817"/>
    <lineage>
        <taxon>Bacteria</taxon>
        <taxon>Pseudomonadati</taxon>
        <taxon>Bacteroidota</taxon>
        <taxon>Bacteroidia</taxon>
        <taxon>Bacteroidales</taxon>
        <taxon>Bacteroidaceae</taxon>
        <taxon>Bacteroides</taxon>
    </lineage>
</organism>
<gene>
    <name evidence="8" type="ORF">DXA27_09645</name>
    <name evidence="7" type="ORF">EC80_009345</name>
    <name evidence="4" type="ORF">EE52_0218185</name>
    <name evidence="5" type="ORF">O1422_13510</name>
    <name evidence="6" type="ORF">O1433_04280</name>
</gene>
<dbReference type="RefSeq" id="WP_005809974.1">
    <property type="nucleotide sequence ID" value="NZ_CAEUHN010000018.1"/>
</dbReference>
<dbReference type="Pfam" id="PF16344">
    <property type="entry name" value="FecR_C"/>
    <property type="match status" value="1"/>
</dbReference>
<dbReference type="Proteomes" id="UP000284614">
    <property type="component" value="Unassembled WGS sequence"/>
</dbReference>
<dbReference type="AlphaFoldDB" id="A0A081U9D7"/>
<accession>A0A081U9D7</accession>
<evidence type="ECO:0000313" key="7">
    <source>
        <dbReference type="EMBL" id="QCQ45041.1"/>
    </source>
</evidence>
<evidence type="ECO:0000313" key="5">
    <source>
        <dbReference type="EMBL" id="MCZ2655183.1"/>
    </source>
</evidence>
<keyword evidence="1" id="KW-0472">Membrane</keyword>
<dbReference type="InterPro" id="IPR012373">
    <property type="entry name" value="Ferrdict_sens_TM"/>
</dbReference>
<reference evidence="7 9" key="4">
    <citation type="submission" date="2019-03" db="EMBL/GenBank/DDBJ databases">
        <title>Complete genome assembly of MDR B. fragilis.</title>
        <authorList>
            <person name="Sydenham T.V."/>
            <person name="Hasman H."/>
            <person name="Justesen U.S."/>
        </authorList>
    </citation>
    <scope>NUCLEOTIDE SEQUENCE [LARGE SCALE GENOMIC DNA]</scope>
    <source>
        <strain evidence="7 9">DCMSKEJBY0001B</strain>
    </source>
</reference>
<dbReference type="PATRIC" id="fig|817.51.peg.961"/>
<dbReference type="EMBL" id="QSDG01000007">
    <property type="protein sequence ID" value="RGY69067.1"/>
    <property type="molecule type" value="Genomic_DNA"/>
</dbReference>
<sequence>MNQEDIDHLLPRYCEGLATEEECRQVEAWIGESEENRKMVDQMNTLYLAVDTVNVMRKVDTEKALDKVRSRMVVKKTTWWEWIQRTAAVLFIPLFIAFVVQYMNNSKPVLSQMLEIKTNPGMTTSVVLPDSTVVYLNSESSLRYPTFFEGDTRDVELRGEAYFAVAKDLKKKFFVSTPHASKIEVLGTHFNVEAYEDEPDVSTTLVEGHVCFHFNDRDYRVKKVVMKPGQKLVYSSTSGDVRLYATSGLSETAWKDGKIIFSNTPLEVALRMLEKRFNVTFIIKNTRLKTNAFTGTFTEQRLERILEYFKISSKIQWRYLESPDIQDERSKIEIY</sequence>
<dbReference type="PIRSF" id="PIRSF018266">
    <property type="entry name" value="FecR"/>
    <property type="match status" value="1"/>
</dbReference>
<dbReference type="OrthoDB" id="1452822at2"/>
<reference evidence="4" key="2">
    <citation type="submission" date="2014-07" db="EMBL/GenBank/DDBJ databases">
        <title>Genetics and epidemiology of antimicrobial resistance in B. fragilis group.</title>
        <authorList>
            <person name="Sydenham T.V."/>
            <person name="Hasman H."/>
            <person name="Kemp M."/>
            <person name="Justesen U.S."/>
        </authorList>
    </citation>
    <scope>NUCLEOTIDE SEQUENCE [LARGE SCALE GENOMIC DNA]</scope>
    <source>
        <strain evidence="4">DCMOUH0018B</strain>
    </source>
</reference>
<evidence type="ECO:0000313" key="6">
    <source>
        <dbReference type="EMBL" id="MCZ2686715.1"/>
    </source>
</evidence>
<dbReference type="Proteomes" id="UP001075704">
    <property type="component" value="Unassembled WGS sequence"/>
</dbReference>
<dbReference type="EMBL" id="JAPTZU010000002">
    <property type="protein sequence ID" value="MCZ2686715.1"/>
    <property type="molecule type" value="Genomic_DNA"/>
</dbReference>
<dbReference type="InterPro" id="IPR006860">
    <property type="entry name" value="FecR"/>
</dbReference>
<evidence type="ECO:0000313" key="4">
    <source>
        <dbReference type="EMBL" id="KFX73395.1"/>
    </source>
</evidence>
<dbReference type="Gene3D" id="2.60.120.1440">
    <property type="match status" value="1"/>
</dbReference>
<reference evidence="8 10" key="3">
    <citation type="submission" date="2018-08" db="EMBL/GenBank/DDBJ databases">
        <title>A genome reference for cultivated species of the human gut microbiota.</title>
        <authorList>
            <person name="Zou Y."/>
            <person name="Xue W."/>
            <person name="Luo G."/>
        </authorList>
    </citation>
    <scope>NUCLEOTIDE SEQUENCE [LARGE SCALE GENOMIC DNA]</scope>
    <source>
        <strain evidence="8 10">OF01-1</strain>
    </source>
</reference>
<dbReference type="GO" id="GO:0016989">
    <property type="term" value="F:sigma factor antagonist activity"/>
    <property type="evidence" value="ECO:0007669"/>
    <property type="project" value="TreeGrafter"/>
</dbReference>
<reference evidence="4" key="1">
    <citation type="book" date="2014" name="THE 24TH EUROPEAN CONGRESS OF CLINICAL MICROBIOLOGY AND INFECTIOUS DISEASES" publisher="ECCMID 2014" city="Barcelona, Spain">
        <title>Identification of resistance genes in three multidrug-resistant Bacteroides fragilis isolates by whole genome sequencing.</title>
        <editorList>
            <person name="Unknown"/>
            <person name="A."/>
        </editorList>
        <authorList>
            <person name="Sydenham T.V."/>
            <person name="Hasman H."/>
            <person name="Wang M."/>
            <person name="Soki J."/>
            <person name="Nagy E."/>
            <person name="Justesen U.S."/>
        </authorList>
    </citation>
    <scope>NUCLEOTIDE SEQUENCE</scope>
    <source>
        <strain evidence="4">DCMOUH0018B</strain>
        <strain evidence="7">DCMSKEJBY0001B</strain>
    </source>
</reference>
<proteinExistence type="predicted"/>
<dbReference type="Pfam" id="PF04773">
    <property type="entry name" value="FecR"/>
    <property type="match status" value="1"/>
</dbReference>
<dbReference type="EMBL" id="JMZZ02000220">
    <property type="protein sequence ID" value="KFX73395.1"/>
    <property type="molecule type" value="Genomic_DNA"/>
</dbReference>
<evidence type="ECO:0000259" key="3">
    <source>
        <dbReference type="Pfam" id="PF16344"/>
    </source>
</evidence>
<evidence type="ECO:0000313" key="9">
    <source>
        <dbReference type="Proteomes" id="UP000036847"/>
    </source>
</evidence>
<evidence type="ECO:0000313" key="10">
    <source>
        <dbReference type="Proteomes" id="UP000284614"/>
    </source>
</evidence>